<sequence length="144" mass="16099">MTLDSLDSRGTRTEPPARSVVRIDIDDPDVDMDVSGCLFYGGAPFTGEVAEYRNGYLISLDEYVDSLLHGLSREWYQDGTPRSEGAARGCCAVGEWKEWHPNGTLMQKQLFDSSGYSLHERDTWDENGDQLTSWRRGDGARNGS</sequence>
<dbReference type="Pfam" id="PF07661">
    <property type="entry name" value="MORN_2"/>
    <property type="match status" value="2"/>
</dbReference>
<dbReference type="Proteomes" id="UP001550378">
    <property type="component" value="Unassembled WGS sequence"/>
</dbReference>
<gene>
    <name evidence="1" type="ORF">ABZ508_07485</name>
</gene>
<evidence type="ECO:0000313" key="2">
    <source>
        <dbReference type="Proteomes" id="UP001550378"/>
    </source>
</evidence>
<organism evidence="1 2">
    <name type="scientific">Streptomyces lavendulocolor</name>
    <dbReference type="NCBI Taxonomy" id="67316"/>
    <lineage>
        <taxon>Bacteria</taxon>
        <taxon>Bacillati</taxon>
        <taxon>Actinomycetota</taxon>
        <taxon>Actinomycetes</taxon>
        <taxon>Kitasatosporales</taxon>
        <taxon>Streptomycetaceae</taxon>
        <taxon>Streptomyces</taxon>
    </lineage>
</organism>
<dbReference type="SUPFAM" id="SSF82185">
    <property type="entry name" value="Histone H3 K4-specific methyltransferase SET7/9 N-terminal domain"/>
    <property type="match status" value="1"/>
</dbReference>
<evidence type="ECO:0008006" key="3">
    <source>
        <dbReference type="Google" id="ProtNLM"/>
    </source>
</evidence>
<protein>
    <recommendedName>
        <fullName evidence="3">MORN repeat variant</fullName>
    </recommendedName>
</protein>
<comment type="caution">
    <text evidence="1">The sequence shown here is derived from an EMBL/GenBank/DDBJ whole genome shotgun (WGS) entry which is preliminary data.</text>
</comment>
<dbReference type="Gene3D" id="3.90.930.1">
    <property type="match status" value="1"/>
</dbReference>
<dbReference type="InterPro" id="IPR011652">
    <property type="entry name" value="MORN_2"/>
</dbReference>
<keyword evidence="2" id="KW-1185">Reference proteome</keyword>
<dbReference type="EMBL" id="JBEXZR010000004">
    <property type="protein sequence ID" value="MEU0707205.1"/>
    <property type="molecule type" value="Genomic_DNA"/>
</dbReference>
<reference evidence="1 2" key="1">
    <citation type="submission" date="2024-06" db="EMBL/GenBank/DDBJ databases">
        <title>The Natural Products Discovery Center: Release of the First 8490 Sequenced Strains for Exploring Actinobacteria Biosynthetic Diversity.</title>
        <authorList>
            <person name="Kalkreuter E."/>
            <person name="Kautsar S.A."/>
            <person name="Yang D."/>
            <person name="Bader C.D."/>
            <person name="Teijaro C.N."/>
            <person name="Fluegel L."/>
            <person name="Davis C.M."/>
            <person name="Simpson J.R."/>
            <person name="Lauterbach L."/>
            <person name="Steele A.D."/>
            <person name="Gui C."/>
            <person name="Meng S."/>
            <person name="Li G."/>
            <person name="Viehrig K."/>
            <person name="Ye F."/>
            <person name="Su P."/>
            <person name="Kiefer A.F."/>
            <person name="Nichols A."/>
            <person name="Cepeda A.J."/>
            <person name="Yan W."/>
            <person name="Fan B."/>
            <person name="Jiang Y."/>
            <person name="Adhikari A."/>
            <person name="Zheng C.-J."/>
            <person name="Schuster L."/>
            <person name="Cowan T.M."/>
            <person name="Smanski M.J."/>
            <person name="Chevrette M.G."/>
            <person name="De Carvalho L.P.S."/>
            <person name="Shen B."/>
        </authorList>
    </citation>
    <scope>NUCLEOTIDE SEQUENCE [LARGE SCALE GENOMIC DNA]</scope>
    <source>
        <strain evidence="1 2">NPDC006337</strain>
    </source>
</reference>
<accession>A0ABV2W4K8</accession>
<proteinExistence type="predicted"/>
<name>A0ABV2W4K8_9ACTN</name>
<dbReference type="RefSeq" id="WP_359658432.1">
    <property type="nucleotide sequence ID" value="NZ_JBEXZP010000331.1"/>
</dbReference>
<evidence type="ECO:0000313" key="1">
    <source>
        <dbReference type="EMBL" id="MEU0707205.1"/>
    </source>
</evidence>